<keyword evidence="4" id="KW-1185">Reference proteome</keyword>
<evidence type="ECO:0000313" key="4">
    <source>
        <dbReference type="Proteomes" id="UP000198553"/>
    </source>
</evidence>
<accession>A0A1H7VVC3</accession>
<feature type="transmembrane region" description="Helical" evidence="2">
    <location>
        <begin position="81"/>
        <end position="99"/>
    </location>
</feature>
<keyword evidence="2" id="KW-0472">Membrane</keyword>
<proteinExistence type="predicted"/>
<keyword evidence="2" id="KW-0812">Transmembrane</keyword>
<keyword evidence="2" id="KW-1133">Transmembrane helix</keyword>
<protein>
    <recommendedName>
        <fullName evidence="5">Preprotein translocase subunit Tim44</fullName>
    </recommendedName>
</protein>
<dbReference type="RefSeq" id="WP_090740202.1">
    <property type="nucleotide sequence ID" value="NZ_FOBW01000001.1"/>
</dbReference>
<evidence type="ECO:0000256" key="1">
    <source>
        <dbReference type="SAM" id="MobiDB-lite"/>
    </source>
</evidence>
<evidence type="ECO:0000256" key="2">
    <source>
        <dbReference type="SAM" id="Phobius"/>
    </source>
</evidence>
<dbReference type="AlphaFoldDB" id="A0A1H7VVC3"/>
<feature type="region of interest" description="Disordered" evidence="1">
    <location>
        <begin position="38"/>
        <end position="74"/>
    </location>
</feature>
<name>A0A1H7VVC3_9BACI</name>
<evidence type="ECO:0000313" key="3">
    <source>
        <dbReference type="EMBL" id="SEM13282.1"/>
    </source>
</evidence>
<gene>
    <name evidence="3" type="ORF">SAMN05192533_101145</name>
</gene>
<sequence>MGKKIMAAFVALTIIFSPIGNVVVQDLQQTEVSAKKYRSGSKGFKPAPSQNQNNVNRQNNTVNNRNNATTTRNNNGGLMRGIMYGGLAGLLFGGLLAGMGGLGPILGMAINIIGILLVFMLISRLITAFKKKREENDPWRR</sequence>
<dbReference type="Proteomes" id="UP000198553">
    <property type="component" value="Unassembled WGS sequence"/>
</dbReference>
<dbReference type="EMBL" id="FOBW01000001">
    <property type="protein sequence ID" value="SEM13282.1"/>
    <property type="molecule type" value="Genomic_DNA"/>
</dbReference>
<organism evidence="3 4">
    <name type="scientific">Mesobacillus persicus</name>
    <dbReference type="NCBI Taxonomy" id="930146"/>
    <lineage>
        <taxon>Bacteria</taxon>
        <taxon>Bacillati</taxon>
        <taxon>Bacillota</taxon>
        <taxon>Bacilli</taxon>
        <taxon>Bacillales</taxon>
        <taxon>Bacillaceae</taxon>
        <taxon>Mesobacillus</taxon>
    </lineage>
</organism>
<feature type="compositionally biased region" description="Low complexity" evidence="1">
    <location>
        <begin position="50"/>
        <end position="74"/>
    </location>
</feature>
<feature type="transmembrane region" description="Helical" evidence="2">
    <location>
        <begin position="6"/>
        <end position="24"/>
    </location>
</feature>
<feature type="transmembrane region" description="Helical" evidence="2">
    <location>
        <begin position="105"/>
        <end position="126"/>
    </location>
</feature>
<reference evidence="4" key="1">
    <citation type="submission" date="2016-10" db="EMBL/GenBank/DDBJ databases">
        <authorList>
            <person name="Varghese N."/>
            <person name="Submissions S."/>
        </authorList>
    </citation>
    <scope>NUCLEOTIDE SEQUENCE [LARGE SCALE GENOMIC DNA]</scope>
    <source>
        <strain evidence="4">B48,IBRC-M 10115,DSM 25386,CECT 8001</strain>
    </source>
</reference>
<dbReference type="OrthoDB" id="2990597at2"/>
<evidence type="ECO:0008006" key="5">
    <source>
        <dbReference type="Google" id="ProtNLM"/>
    </source>
</evidence>
<dbReference type="STRING" id="930146.SAMN05192533_101145"/>